<dbReference type="SUPFAM" id="SSF48019">
    <property type="entry name" value="post-AAA+ oligomerization domain-like"/>
    <property type="match status" value="1"/>
</dbReference>
<evidence type="ECO:0000313" key="8">
    <source>
        <dbReference type="EMBL" id="SFQ15716.1"/>
    </source>
</evidence>
<evidence type="ECO:0000256" key="6">
    <source>
        <dbReference type="ARBA" id="ARBA00034754"/>
    </source>
</evidence>
<dbReference type="GO" id="GO:0003887">
    <property type="term" value="F:DNA-directed DNA polymerase activity"/>
    <property type="evidence" value="ECO:0007669"/>
    <property type="project" value="UniProtKB-KW"/>
</dbReference>
<organism evidence="8 9">
    <name type="scientific">Tranquillimonas alkanivorans</name>
    <dbReference type="NCBI Taxonomy" id="441119"/>
    <lineage>
        <taxon>Bacteria</taxon>
        <taxon>Pseudomonadati</taxon>
        <taxon>Pseudomonadota</taxon>
        <taxon>Alphaproteobacteria</taxon>
        <taxon>Rhodobacterales</taxon>
        <taxon>Roseobacteraceae</taxon>
        <taxon>Tranquillimonas</taxon>
    </lineage>
</organism>
<keyword evidence="5" id="KW-0239">DNA-directed DNA polymerase</keyword>
<accession>A0A1I5W8Y0</accession>
<dbReference type="GO" id="GO:0003677">
    <property type="term" value="F:DNA binding"/>
    <property type="evidence" value="ECO:0007669"/>
    <property type="project" value="InterPro"/>
</dbReference>
<dbReference type="GO" id="GO:0006261">
    <property type="term" value="P:DNA-templated DNA replication"/>
    <property type="evidence" value="ECO:0007669"/>
    <property type="project" value="TreeGrafter"/>
</dbReference>
<evidence type="ECO:0000256" key="1">
    <source>
        <dbReference type="ARBA" id="ARBA00012417"/>
    </source>
</evidence>
<dbReference type="RefSeq" id="WP_093425619.1">
    <property type="nucleotide sequence ID" value="NZ_FOXA01000041.1"/>
</dbReference>
<dbReference type="AlphaFoldDB" id="A0A1I5W8Y0"/>
<evidence type="ECO:0000256" key="2">
    <source>
        <dbReference type="ARBA" id="ARBA00022679"/>
    </source>
</evidence>
<proteinExistence type="inferred from homology"/>
<name>A0A1I5W8Y0_9RHOB</name>
<comment type="similarity">
    <text evidence="6">Belongs to the DNA polymerase HolA subunit family.</text>
</comment>
<dbReference type="OrthoDB" id="9804983at2"/>
<sequence length="340" mass="36644">MKLNARDAAAYFRKPDPQGTGALIYGQDAMRVALKRQELIANLVGPKGEEEMRLARLPAADLRRDPAALIDAVTSQGFFPGPRVAFVEDATDGLHDTIATALQEWRPGDAQIVVTAGQLNARSKLRKLFEGHRSAVAVALYDDPPGRDEIEAMLSQAGLKDVGRDAMADLTALARALGPGDFRQTLDKIALYKMGDDTPLTPQDIATQAPTSTEAAVDDLLNVVAEARAQEIGPLMQRIEAQGVNPTTLCINALRHFRQLHQAASDPGGAGSGIARVRPPVFGPRRDRMVRQAQAWGAAKLEQGLGVLIDTDLTLRSTARVPQMALVERALIRLAMLGRT</sequence>
<evidence type="ECO:0000256" key="5">
    <source>
        <dbReference type="ARBA" id="ARBA00022932"/>
    </source>
</evidence>
<evidence type="ECO:0000313" key="9">
    <source>
        <dbReference type="Proteomes" id="UP000199356"/>
    </source>
</evidence>
<comment type="catalytic activity">
    <reaction evidence="7">
        <text>DNA(n) + a 2'-deoxyribonucleoside 5'-triphosphate = DNA(n+1) + diphosphate</text>
        <dbReference type="Rhea" id="RHEA:22508"/>
        <dbReference type="Rhea" id="RHEA-COMP:17339"/>
        <dbReference type="Rhea" id="RHEA-COMP:17340"/>
        <dbReference type="ChEBI" id="CHEBI:33019"/>
        <dbReference type="ChEBI" id="CHEBI:61560"/>
        <dbReference type="ChEBI" id="CHEBI:173112"/>
        <dbReference type="EC" id="2.7.7.7"/>
    </reaction>
</comment>
<dbReference type="InterPro" id="IPR027417">
    <property type="entry name" value="P-loop_NTPase"/>
</dbReference>
<evidence type="ECO:0000256" key="4">
    <source>
        <dbReference type="ARBA" id="ARBA00022705"/>
    </source>
</evidence>
<dbReference type="EMBL" id="FOXA01000041">
    <property type="protein sequence ID" value="SFQ15716.1"/>
    <property type="molecule type" value="Genomic_DNA"/>
</dbReference>
<keyword evidence="3" id="KW-0548">Nucleotidyltransferase</keyword>
<protein>
    <recommendedName>
        <fullName evidence="1">DNA-directed DNA polymerase</fullName>
        <ecNumber evidence="1">2.7.7.7</ecNumber>
    </recommendedName>
</protein>
<dbReference type="PANTHER" id="PTHR34388">
    <property type="entry name" value="DNA POLYMERASE III SUBUNIT DELTA"/>
    <property type="match status" value="1"/>
</dbReference>
<keyword evidence="9" id="KW-1185">Reference proteome</keyword>
<evidence type="ECO:0000256" key="7">
    <source>
        <dbReference type="ARBA" id="ARBA00049244"/>
    </source>
</evidence>
<dbReference type="PANTHER" id="PTHR34388:SF1">
    <property type="entry name" value="DNA POLYMERASE III SUBUNIT DELTA"/>
    <property type="match status" value="1"/>
</dbReference>
<dbReference type="STRING" id="441119.SAMN04488047_14118"/>
<keyword evidence="4" id="KW-0235">DNA replication</keyword>
<dbReference type="NCBIfam" id="TIGR01128">
    <property type="entry name" value="holA"/>
    <property type="match status" value="1"/>
</dbReference>
<evidence type="ECO:0000256" key="3">
    <source>
        <dbReference type="ARBA" id="ARBA00022695"/>
    </source>
</evidence>
<gene>
    <name evidence="8" type="ORF">SAMN04488047_14118</name>
</gene>
<dbReference type="Gene3D" id="1.20.272.10">
    <property type="match status" value="1"/>
</dbReference>
<reference evidence="8 9" key="1">
    <citation type="submission" date="2016-10" db="EMBL/GenBank/DDBJ databases">
        <authorList>
            <person name="de Groot N.N."/>
        </authorList>
    </citation>
    <scope>NUCLEOTIDE SEQUENCE [LARGE SCALE GENOMIC DNA]</scope>
    <source>
        <strain evidence="8 9">DSM 19547</strain>
    </source>
</reference>
<dbReference type="EC" id="2.7.7.7" evidence="1"/>
<dbReference type="InterPro" id="IPR008921">
    <property type="entry name" value="DNA_pol3_clamp-load_cplx_C"/>
</dbReference>
<dbReference type="GO" id="GO:0009360">
    <property type="term" value="C:DNA polymerase III complex"/>
    <property type="evidence" value="ECO:0007669"/>
    <property type="project" value="TreeGrafter"/>
</dbReference>
<dbReference type="Gene3D" id="3.40.50.300">
    <property type="entry name" value="P-loop containing nucleotide triphosphate hydrolases"/>
    <property type="match status" value="1"/>
</dbReference>
<keyword evidence="2" id="KW-0808">Transferase</keyword>
<dbReference type="InterPro" id="IPR005790">
    <property type="entry name" value="DNA_polIII_delta"/>
</dbReference>
<dbReference type="Proteomes" id="UP000199356">
    <property type="component" value="Unassembled WGS sequence"/>
</dbReference>